<evidence type="ECO:0000256" key="12">
    <source>
        <dbReference type="ARBA" id="ARBA00023136"/>
    </source>
</evidence>
<evidence type="ECO:0000256" key="11">
    <source>
        <dbReference type="ARBA" id="ARBA00022989"/>
    </source>
</evidence>
<evidence type="ECO:0000259" key="16">
    <source>
        <dbReference type="PROSITE" id="PS50011"/>
    </source>
</evidence>
<dbReference type="PROSITE" id="PS00108">
    <property type="entry name" value="PROTEIN_KINASE_ST"/>
    <property type="match status" value="1"/>
</dbReference>
<keyword evidence="9" id="KW-0418">Kinase</keyword>
<dbReference type="InterPro" id="IPR017441">
    <property type="entry name" value="Protein_kinase_ATP_BS"/>
</dbReference>
<dbReference type="SMART" id="SM00220">
    <property type="entry name" value="S_TKc"/>
    <property type="match status" value="1"/>
</dbReference>
<keyword evidence="5" id="KW-0808">Transferase</keyword>
<keyword evidence="7" id="KW-0732">Signal</keyword>
<dbReference type="GO" id="GO:0004674">
    <property type="term" value="F:protein serine/threonine kinase activity"/>
    <property type="evidence" value="ECO:0007669"/>
    <property type="project" value="UniProtKB-KW"/>
</dbReference>
<dbReference type="PROSITE" id="PS50011">
    <property type="entry name" value="PROTEIN_KINASE_DOM"/>
    <property type="match status" value="1"/>
</dbReference>
<organism evidence="17 18">
    <name type="scientific">Tagetes erecta</name>
    <name type="common">African marigold</name>
    <dbReference type="NCBI Taxonomy" id="13708"/>
    <lineage>
        <taxon>Eukaryota</taxon>
        <taxon>Viridiplantae</taxon>
        <taxon>Streptophyta</taxon>
        <taxon>Embryophyta</taxon>
        <taxon>Tracheophyta</taxon>
        <taxon>Spermatophyta</taxon>
        <taxon>Magnoliopsida</taxon>
        <taxon>eudicotyledons</taxon>
        <taxon>Gunneridae</taxon>
        <taxon>Pentapetalae</taxon>
        <taxon>asterids</taxon>
        <taxon>campanulids</taxon>
        <taxon>Asterales</taxon>
        <taxon>Asteraceae</taxon>
        <taxon>Asteroideae</taxon>
        <taxon>Heliantheae alliance</taxon>
        <taxon>Tageteae</taxon>
        <taxon>Tagetes</taxon>
    </lineage>
</organism>
<keyword evidence="6" id="KW-0812">Transmembrane</keyword>
<evidence type="ECO:0000256" key="7">
    <source>
        <dbReference type="ARBA" id="ARBA00022729"/>
    </source>
</evidence>
<sequence length="371" mass="40773">MGLCAGKPANVAHVSSTQLMKDAINQRERKQVSLKKVTKRSADESFSLSNNLKAFTLNDLKAATKNFKADSLIGEGGFGRVYKGWIDEVTFAPAKPGTGLVVAVKVLKTESRQGHREWLTEVDYMGKLCHKSLVKLIGYCQECESRLLVYEFMPKGSLENHLFRKGVEPIAWATRMRIAIDVAQGLSFLHSKKPSIIYRDLKASNILLSSEFTARLSDFGLARNGPVGDNTHVSTRVVGTSGYAAPEYVATGHLTINNDVYSFGVVLLELLSGRRAIDDERAGGVEETLVEWVRPFLNENRGVFRIMDTRLGGRYPKKGAQAVATLALKCLHKDAKHRPTMAEVVASLEEIVNAPKSVHEASSQGLSPRST</sequence>
<dbReference type="InterPro" id="IPR001245">
    <property type="entry name" value="Ser-Thr/Tyr_kinase_cat_dom"/>
</dbReference>
<keyword evidence="18" id="KW-1185">Reference proteome</keyword>
<comment type="caution">
    <text evidence="17">The sequence shown here is derived from an EMBL/GenBank/DDBJ whole genome shotgun (WGS) entry which is preliminary data.</text>
</comment>
<accession>A0AAD8P6C9</accession>
<dbReference type="CDD" id="cd14066">
    <property type="entry name" value="STKc_IRAK"/>
    <property type="match status" value="1"/>
</dbReference>
<evidence type="ECO:0000256" key="9">
    <source>
        <dbReference type="ARBA" id="ARBA00022777"/>
    </source>
</evidence>
<evidence type="ECO:0000256" key="3">
    <source>
        <dbReference type="ARBA" id="ARBA00022475"/>
    </source>
</evidence>
<dbReference type="Pfam" id="PF07714">
    <property type="entry name" value="PK_Tyr_Ser-Thr"/>
    <property type="match status" value="1"/>
</dbReference>
<keyword evidence="3" id="KW-1003">Cell membrane</keyword>
<dbReference type="Gene3D" id="3.30.200.20">
    <property type="entry name" value="Phosphorylase Kinase, domain 1"/>
    <property type="match status" value="1"/>
</dbReference>
<feature type="domain" description="Protein kinase" evidence="16">
    <location>
        <begin position="67"/>
        <end position="352"/>
    </location>
</feature>
<evidence type="ECO:0000256" key="4">
    <source>
        <dbReference type="ARBA" id="ARBA00022527"/>
    </source>
</evidence>
<name>A0AAD8P6C9_TARER</name>
<evidence type="ECO:0000256" key="8">
    <source>
        <dbReference type="ARBA" id="ARBA00022741"/>
    </source>
</evidence>
<evidence type="ECO:0000256" key="13">
    <source>
        <dbReference type="ARBA" id="ARBA00023157"/>
    </source>
</evidence>
<keyword evidence="10 14" id="KW-0067">ATP-binding</keyword>
<keyword evidence="13" id="KW-1015">Disulfide bond</keyword>
<dbReference type="GO" id="GO:0051707">
    <property type="term" value="P:response to other organism"/>
    <property type="evidence" value="ECO:0007669"/>
    <property type="project" value="UniProtKB-ARBA"/>
</dbReference>
<dbReference type="InterPro" id="IPR008271">
    <property type="entry name" value="Ser/Thr_kinase_AS"/>
</dbReference>
<dbReference type="Proteomes" id="UP001229421">
    <property type="component" value="Unassembled WGS sequence"/>
</dbReference>
<evidence type="ECO:0000313" key="17">
    <source>
        <dbReference type="EMBL" id="KAK1435228.1"/>
    </source>
</evidence>
<evidence type="ECO:0000256" key="1">
    <source>
        <dbReference type="ARBA" id="ARBA00004162"/>
    </source>
</evidence>
<dbReference type="GO" id="GO:0005524">
    <property type="term" value="F:ATP binding"/>
    <property type="evidence" value="ECO:0007669"/>
    <property type="project" value="UniProtKB-UniRule"/>
</dbReference>
<evidence type="ECO:0000256" key="6">
    <source>
        <dbReference type="ARBA" id="ARBA00022692"/>
    </source>
</evidence>
<dbReference type="PANTHER" id="PTHR45621">
    <property type="entry name" value="OS01G0588500 PROTEIN-RELATED"/>
    <property type="match status" value="1"/>
</dbReference>
<dbReference type="SUPFAM" id="SSF56112">
    <property type="entry name" value="Protein kinase-like (PK-like)"/>
    <property type="match status" value="1"/>
</dbReference>
<protein>
    <recommendedName>
        <fullName evidence="2">non-specific serine/threonine protein kinase</fullName>
        <ecNumber evidence="2">2.7.11.1</ecNumber>
    </recommendedName>
</protein>
<evidence type="ECO:0000313" key="18">
    <source>
        <dbReference type="Proteomes" id="UP001229421"/>
    </source>
</evidence>
<keyword evidence="11" id="KW-1133">Transmembrane helix</keyword>
<dbReference type="InterPro" id="IPR000719">
    <property type="entry name" value="Prot_kinase_dom"/>
</dbReference>
<feature type="binding site" evidence="14">
    <location>
        <position position="105"/>
    </location>
    <ligand>
        <name>ATP</name>
        <dbReference type="ChEBI" id="CHEBI:30616"/>
    </ligand>
</feature>
<dbReference type="FunFam" id="1.10.510.10:FF:000468">
    <property type="entry name" value="PTI1-like tyrosine-protein kinase 3"/>
    <property type="match status" value="1"/>
</dbReference>
<dbReference type="EC" id="2.7.11.1" evidence="2"/>
<keyword evidence="4 15" id="KW-0723">Serine/threonine-protein kinase</keyword>
<reference evidence="17" key="1">
    <citation type="journal article" date="2023" name="bioRxiv">
        <title>Improved chromosome-level genome assembly for marigold (Tagetes erecta).</title>
        <authorList>
            <person name="Jiang F."/>
            <person name="Yuan L."/>
            <person name="Wang S."/>
            <person name="Wang H."/>
            <person name="Xu D."/>
            <person name="Wang A."/>
            <person name="Fan W."/>
        </authorList>
    </citation>
    <scope>NUCLEOTIDE SEQUENCE</scope>
    <source>
        <strain evidence="17">WSJ</strain>
        <tissue evidence="17">Leaf</tissue>
    </source>
</reference>
<evidence type="ECO:0000256" key="10">
    <source>
        <dbReference type="ARBA" id="ARBA00022840"/>
    </source>
</evidence>
<dbReference type="PROSITE" id="PS00107">
    <property type="entry name" value="PROTEIN_KINASE_ATP"/>
    <property type="match status" value="1"/>
</dbReference>
<evidence type="ECO:0000256" key="14">
    <source>
        <dbReference type="PROSITE-ProRule" id="PRU10141"/>
    </source>
</evidence>
<keyword evidence="12" id="KW-0472">Membrane</keyword>
<dbReference type="Gene3D" id="1.10.510.10">
    <property type="entry name" value="Transferase(Phosphotransferase) domain 1"/>
    <property type="match status" value="1"/>
</dbReference>
<comment type="subcellular location">
    <subcellularLocation>
        <location evidence="1">Cell membrane</location>
        <topology evidence="1">Single-pass membrane protein</topology>
    </subcellularLocation>
</comment>
<dbReference type="InterPro" id="IPR011009">
    <property type="entry name" value="Kinase-like_dom_sf"/>
</dbReference>
<evidence type="ECO:0000256" key="15">
    <source>
        <dbReference type="RuleBase" id="RU000304"/>
    </source>
</evidence>
<dbReference type="GO" id="GO:0005886">
    <property type="term" value="C:plasma membrane"/>
    <property type="evidence" value="ECO:0007669"/>
    <property type="project" value="UniProtKB-SubCell"/>
</dbReference>
<evidence type="ECO:0000256" key="5">
    <source>
        <dbReference type="ARBA" id="ARBA00022679"/>
    </source>
</evidence>
<comment type="similarity">
    <text evidence="15">Belongs to the protein kinase superfamily.</text>
</comment>
<keyword evidence="8 14" id="KW-0547">Nucleotide-binding</keyword>
<dbReference type="EMBL" id="JAUHHV010000001">
    <property type="protein sequence ID" value="KAK1435228.1"/>
    <property type="molecule type" value="Genomic_DNA"/>
</dbReference>
<evidence type="ECO:0000256" key="2">
    <source>
        <dbReference type="ARBA" id="ARBA00012513"/>
    </source>
</evidence>
<dbReference type="AlphaFoldDB" id="A0AAD8P6C9"/>
<dbReference type="InterPro" id="IPR050823">
    <property type="entry name" value="Plant_Ser_Thr_Prot_Kinase"/>
</dbReference>
<dbReference type="FunFam" id="3.30.200.20:FF:000228">
    <property type="entry name" value="Serine/threonine-protein kinase BIK1"/>
    <property type="match status" value="1"/>
</dbReference>
<gene>
    <name evidence="17" type="ORF">QVD17_00989</name>
</gene>
<proteinExistence type="inferred from homology"/>